<dbReference type="EMBL" id="JANBPY010000341">
    <property type="protein sequence ID" value="KAJ1967421.1"/>
    <property type="molecule type" value="Genomic_DNA"/>
</dbReference>
<accession>A0A9W8E834</accession>
<comment type="caution">
    <text evidence="3">The sequence shown here is derived from an EMBL/GenBank/DDBJ whole genome shotgun (WGS) entry which is preliminary data.</text>
</comment>
<feature type="compositionally biased region" description="Low complexity" evidence="2">
    <location>
        <begin position="53"/>
        <end position="65"/>
    </location>
</feature>
<reference evidence="3" key="1">
    <citation type="submission" date="2022-07" db="EMBL/GenBank/DDBJ databases">
        <title>Phylogenomic reconstructions and comparative analyses of Kickxellomycotina fungi.</title>
        <authorList>
            <person name="Reynolds N.K."/>
            <person name="Stajich J.E."/>
            <person name="Barry K."/>
            <person name="Grigoriev I.V."/>
            <person name="Crous P."/>
            <person name="Smith M.E."/>
        </authorList>
    </citation>
    <scope>NUCLEOTIDE SEQUENCE</scope>
    <source>
        <strain evidence="3">RSA 1196</strain>
    </source>
</reference>
<dbReference type="InterPro" id="IPR051112">
    <property type="entry name" value="CWC26_splicing_factor"/>
</dbReference>
<evidence type="ECO:0000256" key="1">
    <source>
        <dbReference type="ARBA" id="ARBA00011069"/>
    </source>
</evidence>
<dbReference type="GO" id="GO:0000398">
    <property type="term" value="P:mRNA splicing, via spliceosome"/>
    <property type="evidence" value="ECO:0007669"/>
    <property type="project" value="TreeGrafter"/>
</dbReference>
<proteinExistence type="inferred from homology"/>
<feature type="compositionally biased region" description="Basic and acidic residues" evidence="2">
    <location>
        <begin position="198"/>
        <end position="213"/>
    </location>
</feature>
<dbReference type="OrthoDB" id="6022at2759"/>
<dbReference type="PANTHER" id="PTHR31809">
    <property type="entry name" value="BUD13 HOMOLOG"/>
    <property type="match status" value="1"/>
</dbReference>
<dbReference type="GO" id="GO:0003723">
    <property type="term" value="F:RNA binding"/>
    <property type="evidence" value="ECO:0007669"/>
    <property type="project" value="TreeGrafter"/>
</dbReference>
<evidence type="ECO:0000313" key="3">
    <source>
        <dbReference type="EMBL" id="KAJ1967421.1"/>
    </source>
</evidence>
<dbReference type="GO" id="GO:0070274">
    <property type="term" value="C:RES complex"/>
    <property type="evidence" value="ECO:0007669"/>
    <property type="project" value="TreeGrafter"/>
</dbReference>
<comment type="similarity">
    <text evidence="1">Belongs to the CWC26 family.</text>
</comment>
<name>A0A9W8E834_9FUNG</name>
<gene>
    <name evidence="3" type="primary">CWC26</name>
    <name evidence="3" type="ORF">IWQ62_001873</name>
</gene>
<dbReference type="GO" id="GO:0005684">
    <property type="term" value="C:U2-type spliceosomal complex"/>
    <property type="evidence" value="ECO:0007669"/>
    <property type="project" value="TreeGrafter"/>
</dbReference>
<evidence type="ECO:0000313" key="4">
    <source>
        <dbReference type="Proteomes" id="UP001150925"/>
    </source>
</evidence>
<dbReference type="PANTHER" id="PTHR31809:SF0">
    <property type="entry name" value="BUD13 HOMOLOG"/>
    <property type="match status" value="1"/>
</dbReference>
<feature type="compositionally biased region" description="Basic and acidic residues" evidence="2">
    <location>
        <begin position="172"/>
        <end position="187"/>
    </location>
</feature>
<feature type="compositionally biased region" description="Polar residues" evidence="2">
    <location>
        <begin position="88"/>
        <end position="98"/>
    </location>
</feature>
<dbReference type="InterPro" id="IPR018609">
    <property type="entry name" value="Bud13"/>
</dbReference>
<dbReference type="AlphaFoldDB" id="A0A9W8E834"/>
<dbReference type="Pfam" id="PF09736">
    <property type="entry name" value="Bud13"/>
    <property type="match status" value="1"/>
</dbReference>
<evidence type="ECO:0000256" key="2">
    <source>
        <dbReference type="SAM" id="MobiDB-lite"/>
    </source>
</evidence>
<organism evidence="3 4">
    <name type="scientific">Dispira parvispora</name>
    <dbReference type="NCBI Taxonomy" id="1520584"/>
    <lineage>
        <taxon>Eukaryota</taxon>
        <taxon>Fungi</taxon>
        <taxon>Fungi incertae sedis</taxon>
        <taxon>Zoopagomycota</taxon>
        <taxon>Kickxellomycotina</taxon>
        <taxon>Dimargaritomycetes</taxon>
        <taxon>Dimargaritales</taxon>
        <taxon>Dimargaritaceae</taxon>
        <taxon>Dispira</taxon>
    </lineage>
</organism>
<feature type="compositionally biased region" description="Basic and acidic residues" evidence="2">
    <location>
        <begin position="145"/>
        <end position="161"/>
    </location>
</feature>
<dbReference type="Proteomes" id="UP001150925">
    <property type="component" value="Unassembled WGS sequence"/>
</dbReference>
<feature type="region of interest" description="Disordered" evidence="2">
    <location>
        <begin position="1"/>
        <end position="243"/>
    </location>
</feature>
<protein>
    <submittedName>
        <fullName evidence="3">Pre-mRNA-splicing factor cwc26</fullName>
    </submittedName>
</protein>
<sequence length="283" mass="32123">MADESDDIPLVGEEAPLIDADPELLQAFLQQQRHRKKPTEARDATSDISITQTKSPKSTTTNPPNGAESVPRASSPRKPSDASPVVPTRTTYGLQTAAQLHKEKVSQAQHRKQLMESLDTSVSGRDAATVYRTKTGKVSDMAAQRAEEAARRRREEERLMEQMEWGKGLVQKQDRELKTKRLEDEKSQPLARYANDQELNRELSQRTRWDDPATKFIKNKSTSKPQYPVYQGPTPPPNRFGIQPGFRWDGVDRSNGFESNYFSTQNSRIASAQRDYVYRTEDL</sequence>
<keyword evidence="4" id="KW-1185">Reference proteome</keyword>